<name>A0A9P8PMH7_WICPI</name>
<dbReference type="Proteomes" id="UP000774326">
    <property type="component" value="Unassembled WGS sequence"/>
</dbReference>
<reference evidence="1" key="1">
    <citation type="journal article" date="2021" name="Open Biol.">
        <title>Shared evolutionary footprints suggest mitochondrial oxidative damage underlies multiple complex I losses in fungi.</title>
        <authorList>
            <person name="Schikora-Tamarit M.A."/>
            <person name="Marcet-Houben M."/>
            <person name="Nosek J."/>
            <person name="Gabaldon T."/>
        </authorList>
    </citation>
    <scope>NUCLEOTIDE SEQUENCE</scope>
    <source>
        <strain evidence="1">CBS2887</strain>
    </source>
</reference>
<reference evidence="1" key="2">
    <citation type="submission" date="2021-01" db="EMBL/GenBank/DDBJ databases">
        <authorList>
            <person name="Schikora-Tamarit M.A."/>
        </authorList>
    </citation>
    <scope>NUCLEOTIDE SEQUENCE</scope>
    <source>
        <strain evidence="1">CBS2887</strain>
    </source>
</reference>
<comment type="caution">
    <text evidence="1">The sequence shown here is derived from an EMBL/GenBank/DDBJ whole genome shotgun (WGS) entry which is preliminary data.</text>
</comment>
<accession>A0A9P8PMH7</accession>
<evidence type="ECO:0000313" key="1">
    <source>
        <dbReference type="EMBL" id="KAH3674756.1"/>
    </source>
</evidence>
<evidence type="ECO:0000313" key="2">
    <source>
        <dbReference type="Proteomes" id="UP000774326"/>
    </source>
</evidence>
<organism evidence="1 2">
    <name type="scientific">Wickerhamomyces pijperi</name>
    <name type="common">Yeast</name>
    <name type="synonym">Pichia pijperi</name>
    <dbReference type="NCBI Taxonomy" id="599730"/>
    <lineage>
        <taxon>Eukaryota</taxon>
        <taxon>Fungi</taxon>
        <taxon>Dikarya</taxon>
        <taxon>Ascomycota</taxon>
        <taxon>Saccharomycotina</taxon>
        <taxon>Saccharomycetes</taxon>
        <taxon>Phaffomycetales</taxon>
        <taxon>Wickerhamomycetaceae</taxon>
        <taxon>Wickerhamomyces</taxon>
    </lineage>
</organism>
<dbReference type="EMBL" id="JAEUBG010005469">
    <property type="protein sequence ID" value="KAH3674756.1"/>
    <property type="molecule type" value="Genomic_DNA"/>
</dbReference>
<protein>
    <submittedName>
        <fullName evidence="1">Uncharacterized protein</fullName>
    </submittedName>
</protein>
<dbReference type="AlphaFoldDB" id="A0A9P8PMH7"/>
<sequence>MGSFEHLVILKIRSSKSPWFEGSGFGPLAFGLDYGITGIAIWKEGSNDIWIESNEKSWILMKMGWLFEIQFVLDELEFIRACCLWDNVQTDEFQTRSTTVTVIFCCGGGVGGQSEDKLALILTNDPSQRVLF</sequence>
<keyword evidence="2" id="KW-1185">Reference proteome</keyword>
<proteinExistence type="predicted"/>
<gene>
    <name evidence="1" type="ORF">WICPIJ_009488</name>
</gene>